<feature type="transmembrane region" description="Helical" evidence="1">
    <location>
        <begin position="79"/>
        <end position="106"/>
    </location>
</feature>
<feature type="transmembrane region" description="Helical" evidence="1">
    <location>
        <begin position="7"/>
        <end position="27"/>
    </location>
</feature>
<dbReference type="Gene3D" id="3.30.565.10">
    <property type="entry name" value="Histidine kinase-like ATPase, C-terminal domain"/>
    <property type="match status" value="1"/>
</dbReference>
<feature type="transmembrane region" description="Helical" evidence="1">
    <location>
        <begin position="39"/>
        <end position="67"/>
    </location>
</feature>
<keyword evidence="3" id="KW-0808">Transferase</keyword>
<dbReference type="GO" id="GO:0016301">
    <property type="term" value="F:kinase activity"/>
    <property type="evidence" value="ECO:0007669"/>
    <property type="project" value="UniProtKB-KW"/>
</dbReference>
<dbReference type="PANTHER" id="PTHR40448">
    <property type="entry name" value="TWO-COMPONENT SENSOR HISTIDINE KINASE"/>
    <property type="match status" value="1"/>
</dbReference>
<dbReference type="InterPro" id="IPR036890">
    <property type="entry name" value="HATPase_C_sf"/>
</dbReference>
<proteinExistence type="predicted"/>
<evidence type="ECO:0000259" key="2">
    <source>
        <dbReference type="Pfam" id="PF14501"/>
    </source>
</evidence>
<sequence>MTDIYYLFLLLSLMIYYVTEISIFSFLSDIKLALWKQIFVLAGALFLNQFALLPPLMIDPFLLLAVLALEKRPCFSLKALFLAFVPGVFVDLLSRFILAIVLPYIFSVNGGYVRHLVLDFIAYVMIFPSFALINYFVGKDYKQIVKADRFDKASSFYSLFLLFSLAYYIDLFMILGFTDPFLDLKSPMMMSTSYKVLFLIFTLLLIYLLSYFNHQSKEYLKHELKKEQQAYIANLETYGKHLEKLYKGVKVFQLDYLKRLERLGQAIDSGSVSDVQTVYAQTVDEATDYWDDKHYNISKLSKISVSSIKSLLSSKIIKAEKAGIALSLEVPDRIQDSYISELDLLLLVSIFCDNAIEAALETARPAVAIAYFLSDNQQIFTVTNTTKDERVMINKIFEEGYSSKGSGRGIGLSNAKRILQKYPQLSLRTKSHDYQFSQTLIMPKIEKE</sequence>
<evidence type="ECO:0000256" key="1">
    <source>
        <dbReference type="SAM" id="Phobius"/>
    </source>
</evidence>
<evidence type="ECO:0000313" key="4">
    <source>
        <dbReference type="Proteomes" id="UP000254461"/>
    </source>
</evidence>
<feature type="domain" description="Sensor histidine kinase NatK-like C-terminal" evidence="2">
    <location>
        <begin position="342"/>
        <end position="443"/>
    </location>
</feature>
<dbReference type="Proteomes" id="UP000254461">
    <property type="component" value="Unassembled WGS sequence"/>
</dbReference>
<dbReference type="AlphaFoldDB" id="A0A380JNG7"/>
<feature type="transmembrane region" description="Helical" evidence="1">
    <location>
        <begin position="112"/>
        <end position="136"/>
    </location>
</feature>
<dbReference type="InterPro" id="IPR032834">
    <property type="entry name" value="NatK-like_C"/>
</dbReference>
<keyword evidence="1" id="KW-0812">Transmembrane</keyword>
<dbReference type="RefSeq" id="WP_115250540.1">
    <property type="nucleotide sequence ID" value="NZ_UHFF01000002.1"/>
</dbReference>
<keyword evidence="3" id="KW-0418">Kinase</keyword>
<feature type="transmembrane region" description="Helical" evidence="1">
    <location>
        <begin position="196"/>
        <end position="212"/>
    </location>
</feature>
<dbReference type="SUPFAM" id="SSF55874">
    <property type="entry name" value="ATPase domain of HSP90 chaperone/DNA topoisomerase II/histidine kinase"/>
    <property type="match status" value="1"/>
</dbReference>
<gene>
    <name evidence="3" type="ORF">NCTC12092_00231</name>
</gene>
<accession>A0A380JNG7</accession>
<dbReference type="Pfam" id="PF14501">
    <property type="entry name" value="HATPase_c_5"/>
    <property type="match status" value="1"/>
</dbReference>
<evidence type="ECO:0000313" key="3">
    <source>
        <dbReference type="EMBL" id="SUN44804.1"/>
    </source>
</evidence>
<name>A0A380JNG7_9STRE</name>
<feature type="transmembrane region" description="Helical" evidence="1">
    <location>
        <begin position="156"/>
        <end position="176"/>
    </location>
</feature>
<dbReference type="PANTHER" id="PTHR40448:SF1">
    <property type="entry name" value="TWO-COMPONENT SENSOR HISTIDINE KINASE"/>
    <property type="match status" value="1"/>
</dbReference>
<dbReference type="GO" id="GO:0042802">
    <property type="term" value="F:identical protein binding"/>
    <property type="evidence" value="ECO:0007669"/>
    <property type="project" value="TreeGrafter"/>
</dbReference>
<keyword evidence="1" id="KW-0472">Membrane</keyword>
<reference evidence="3 4" key="1">
    <citation type="submission" date="2018-06" db="EMBL/GenBank/DDBJ databases">
        <authorList>
            <consortium name="Pathogen Informatics"/>
            <person name="Doyle S."/>
        </authorList>
    </citation>
    <scope>NUCLEOTIDE SEQUENCE [LARGE SCALE GENOMIC DNA]</scope>
    <source>
        <strain evidence="3 4">NCTC12092</strain>
    </source>
</reference>
<dbReference type="EMBL" id="UHFF01000002">
    <property type="protein sequence ID" value="SUN44804.1"/>
    <property type="molecule type" value="Genomic_DNA"/>
</dbReference>
<keyword evidence="1" id="KW-1133">Transmembrane helix</keyword>
<protein>
    <submittedName>
        <fullName evidence="3">Sensor histidine kinase</fullName>
    </submittedName>
</protein>
<organism evidence="3 4">
    <name type="scientific">Streptococcus equi subsp. equi</name>
    <dbReference type="NCBI Taxonomy" id="148942"/>
    <lineage>
        <taxon>Bacteria</taxon>
        <taxon>Bacillati</taxon>
        <taxon>Bacillota</taxon>
        <taxon>Bacilli</taxon>
        <taxon>Lactobacillales</taxon>
        <taxon>Streptococcaceae</taxon>
        <taxon>Streptococcus</taxon>
    </lineage>
</organism>